<dbReference type="GO" id="GO:0016787">
    <property type="term" value="F:hydrolase activity"/>
    <property type="evidence" value="ECO:0007669"/>
    <property type="project" value="UniProtKB-KW"/>
</dbReference>
<keyword evidence="2" id="KW-1185">Reference proteome</keyword>
<dbReference type="EMBL" id="MLAK01001037">
    <property type="protein sequence ID" value="OHS98857.1"/>
    <property type="molecule type" value="Genomic_DNA"/>
</dbReference>
<dbReference type="VEuPathDB" id="TrichDB:TRFO_01943"/>
<accession>A0A1J4JJS1</accession>
<reference evidence="1" key="1">
    <citation type="submission" date="2016-10" db="EMBL/GenBank/DDBJ databases">
        <authorList>
            <person name="Benchimol M."/>
            <person name="Almeida L.G."/>
            <person name="Vasconcelos A.T."/>
            <person name="Perreira-Neves A."/>
            <person name="Rosa I.A."/>
            <person name="Tasca T."/>
            <person name="Bogo M.R."/>
            <person name="de Souza W."/>
        </authorList>
    </citation>
    <scope>NUCLEOTIDE SEQUENCE [LARGE SCALE GENOMIC DNA]</scope>
    <source>
        <strain evidence="1">K</strain>
    </source>
</reference>
<dbReference type="Proteomes" id="UP000179807">
    <property type="component" value="Unassembled WGS sequence"/>
</dbReference>
<proteinExistence type="predicted"/>
<evidence type="ECO:0000313" key="1">
    <source>
        <dbReference type="EMBL" id="OHS98857.1"/>
    </source>
</evidence>
<dbReference type="RefSeq" id="XP_068351994.1">
    <property type="nucleotide sequence ID" value="XM_068490407.1"/>
</dbReference>
<keyword evidence="1" id="KW-0378">Hydrolase</keyword>
<dbReference type="GeneID" id="94825111"/>
<organism evidence="1 2">
    <name type="scientific">Tritrichomonas foetus</name>
    <dbReference type="NCBI Taxonomy" id="1144522"/>
    <lineage>
        <taxon>Eukaryota</taxon>
        <taxon>Metamonada</taxon>
        <taxon>Parabasalia</taxon>
        <taxon>Tritrichomonadida</taxon>
        <taxon>Tritrichomonadidae</taxon>
        <taxon>Tritrichomonas</taxon>
    </lineage>
</organism>
<dbReference type="AlphaFoldDB" id="A0A1J4JJS1"/>
<sequence length="239" mass="27574">MQFPFRDGHFDFIGDAEDQLKQEVVNNQLFKNWIHSLDESLFLKSVELQSFIRSNDGIMNYIKISTVTERNGGKIPRIIILQGYAISTLVVLHSIETKEIFAVLLNKVFISTGNYQNIIPFEITGVNQPDIKMAAEFIKKETTIDSEPSKIINLPEAATNNKIHFIHPYCGPTDQCNFVFLYEKEMHDEEIKELDGKEIRPCEHLKIIPINEAATHVRDFVSLAPFLYYEKLHENDQTK</sequence>
<protein>
    <submittedName>
        <fullName evidence="1">Hydrolase, NUDIX family protein</fullName>
    </submittedName>
</protein>
<evidence type="ECO:0000313" key="2">
    <source>
        <dbReference type="Proteomes" id="UP000179807"/>
    </source>
</evidence>
<dbReference type="OrthoDB" id="10249920at2759"/>
<gene>
    <name evidence="1" type="ORF">TRFO_01943</name>
</gene>
<comment type="caution">
    <text evidence="1">The sequence shown here is derived from an EMBL/GenBank/DDBJ whole genome shotgun (WGS) entry which is preliminary data.</text>
</comment>
<name>A0A1J4JJS1_9EUKA</name>